<gene>
    <name evidence="2" type="ORF">ACFQ22_02555</name>
</gene>
<evidence type="ECO:0000256" key="1">
    <source>
        <dbReference type="SAM" id="Phobius"/>
    </source>
</evidence>
<accession>A0ABW3PPJ0</accession>
<comment type="caution">
    <text evidence="2">The sequence shown here is derived from an EMBL/GenBank/DDBJ whole genome shotgun (WGS) entry which is preliminary data.</text>
</comment>
<proteinExistence type="predicted"/>
<protein>
    <submittedName>
        <fullName evidence="2">Uncharacterized protein</fullName>
    </submittedName>
</protein>
<dbReference type="Proteomes" id="UP001597156">
    <property type="component" value="Unassembled WGS sequence"/>
</dbReference>
<reference evidence="3" key="1">
    <citation type="journal article" date="2019" name="Int. J. Syst. Evol. Microbiol.">
        <title>The Global Catalogue of Microorganisms (GCM) 10K type strain sequencing project: providing services to taxonomists for standard genome sequencing and annotation.</title>
        <authorList>
            <consortium name="The Broad Institute Genomics Platform"/>
            <consortium name="The Broad Institute Genome Sequencing Center for Infectious Disease"/>
            <person name="Wu L."/>
            <person name="Ma J."/>
        </authorList>
    </citation>
    <scope>NUCLEOTIDE SEQUENCE [LARGE SCALE GENOMIC DNA]</scope>
    <source>
        <strain evidence="3">CCUG 71848</strain>
    </source>
</reference>
<name>A0ABW3PPJ0_9LACO</name>
<organism evidence="2 3">
    <name type="scientific">Lentilactobacillus raoultii</name>
    <dbReference type="NCBI Taxonomy" id="1987503"/>
    <lineage>
        <taxon>Bacteria</taxon>
        <taxon>Bacillati</taxon>
        <taxon>Bacillota</taxon>
        <taxon>Bacilli</taxon>
        <taxon>Lactobacillales</taxon>
        <taxon>Lactobacillaceae</taxon>
        <taxon>Lentilactobacillus</taxon>
    </lineage>
</organism>
<keyword evidence="1" id="KW-0472">Membrane</keyword>
<dbReference type="EMBL" id="JBHTLH010000006">
    <property type="protein sequence ID" value="MFD1124245.1"/>
    <property type="molecule type" value="Genomic_DNA"/>
</dbReference>
<keyword evidence="1" id="KW-0812">Transmembrane</keyword>
<evidence type="ECO:0000313" key="3">
    <source>
        <dbReference type="Proteomes" id="UP001597156"/>
    </source>
</evidence>
<dbReference type="RefSeq" id="WP_162919777.1">
    <property type="nucleotide sequence ID" value="NZ_JBHTLH010000006.1"/>
</dbReference>
<evidence type="ECO:0000313" key="2">
    <source>
        <dbReference type="EMBL" id="MFD1124245.1"/>
    </source>
</evidence>
<keyword evidence="1" id="KW-1133">Transmembrane helix</keyword>
<feature type="transmembrane region" description="Helical" evidence="1">
    <location>
        <begin position="31"/>
        <end position="51"/>
    </location>
</feature>
<keyword evidence="3" id="KW-1185">Reference proteome</keyword>
<sequence length="55" mass="6621">MRDFVIKLTPLFLAFFWIIYILTEFQSVDKPFLILVVATGYTLCIWLVLLFEKYK</sequence>
<feature type="transmembrane region" description="Helical" evidence="1">
    <location>
        <begin position="5"/>
        <end position="25"/>
    </location>
</feature>